<organism evidence="1 2">
    <name type="scientific">Azospirillum brasilense</name>
    <dbReference type="NCBI Taxonomy" id="192"/>
    <lineage>
        <taxon>Bacteria</taxon>
        <taxon>Pseudomonadati</taxon>
        <taxon>Pseudomonadota</taxon>
        <taxon>Alphaproteobacteria</taxon>
        <taxon>Rhodospirillales</taxon>
        <taxon>Azospirillaceae</taxon>
        <taxon>Azospirillum</taxon>
    </lineage>
</organism>
<comment type="caution">
    <text evidence="1">The sequence shown here is derived from an EMBL/GenBank/DDBJ whole genome shotgun (WGS) entry which is preliminary data.</text>
</comment>
<accession>A0A560BN41</accession>
<dbReference type="Proteomes" id="UP000316083">
    <property type="component" value="Unassembled WGS sequence"/>
</dbReference>
<dbReference type="AlphaFoldDB" id="A0A560BN41"/>
<protein>
    <submittedName>
        <fullName evidence="1">Uncharacterized protein</fullName>
    </submittedName>
</protein>
<dbReference type="EMBL" id="VITF01000001">
    <property type="protein sequence ID" value="TWA74040.1"/>
    <property type="molecule type" value="Genomic_DNA"/>
</dbReference>
<name>A0A560BN41_AZOBR</name>
<dbReference type="RefSeq" id="WP_145671663.1">
    <property type="nucleotide sequence ID" value="NZ_VITF01000001.1"/>
</dbReference>
<gene>
    <name evidence="1" type="ORF">FBZ82_10153</name>
</gene>
<reference evidence="1 2" key="1">
    <citation type="submission" date="2019-06" db="EMBL/GenBank/DDBJ databases">
        <title>Genomic Encyclopedia of Type Strains, Phase IV (KMG-V): Genome sequencing to study the core and pangenomes of soil and plant-associated prokaryotes.</title>
        <authorList>
            <person name="Whitman W."/>
        </authorList>
    </citation>
    <scope>NUCLEOTIDE SEQUENCE [LARGE SCALE GENOMIC DNA]</scope>
    <source>
        <strain evidence="1 2">BR 11796</strain>
    </source>
</reference>
<evidence type="ECO:0000313" key="2">
    <source>
        <dbReference type="Proteomes" id="UP000316083"/>
    </source>
</evidence>
<proteinExistence type="predicted"/>
<sequence length="119" mass="13227">MRLTHALGYHATGVAGPLVAFEGRPVKSVRTAWRALRARVWPATEEQLAELPGAEALAAMTPADRKIVLRERFLLYGPDGREVQPYSLRHTTARELQSCGVPHDQIEITHQLYKSVNSA</sequence>
<evidence type="ECO:0000313" key="1">
    <source>
        <dbReference type="EMBL" id="TWA74040.1"/>
    </source>
</evidence>